<accession>A0A090QH15</accession>
<dbReference type="EMBL" id="BBMN01000001">
    <property type="protein sequence ID" value="GAL02425.1"/>
    <property type="molecule type" value="Genomic_DNA"/>
</dbReference>
<dbReference type="AlphaFoldDB" id="A0A090QH15"/>
<evidence type="ECO:0000313" key="2">
    <source>
        <dbReference type="Proteomes" id="UP000029227"/>
    </source>
</evidence>
<sequence>MKFAVIALLITTNIALYFGIQSQKTQWHGEVEIPTYTWLFYACQLGNQLNHHVTYVDVTQPDLETVSLNTQYPFNPIDTNKYLLLNPDMPIKVHQQTVYALDDECHLIFRGPHLIQINNFVLSCRED</sequence>
<organism evidence="1 2">
    <name type="scientific">Photobacterium aphoticum</name>
    <dbReference type="NCBI Taxonomy" id="754436"/>
    <lineage>
        <taxon>Bacteria</taxon>
        <taxon>Pseudomonadati</taxon>
        <taxon>Pseudomonadota</taxon>
        <taxon>Gammaproteobacteria</taxon>
        <taxon>Vibrionales</taxon>
        <taxon>Vibrionaceae</taxon>
        <taxon>Photobacterium</taxon>
    </lineage>
</organism>
<reference evidence="1 2" key="1">
    <citation type="journal article" date="2014" name="Genome Announc.">
        <title>Draft Genome Sequences of Two Vibrionaceae Species, Vibrio ponticus C121 and Photobacterium aphoticum C119, Isolated as Coral Reef Microbiota.</title>
        <authorList>
            <person name="Al-saari N."/>
            <person name="Meirelles P.M."/>
            <person name="Mino S."/>
            <person name="Suda W."/>
            <person name="Oshima K."/>
            <person name="Hattori M."/>
            <person name="Ohkuma M."/>
            <person name="Thompson F.L."/>
            <person name="Gomez-Gil B."/>
            <person name="Sawabe T."/>
            <person name="Sawabe T."/>
        </authorList>
    </citation>
    <scope>NUCLEOTIDE SEQUENCE [LARGE SCALE GENOMIC DNA]</scope>
    <source>
        <strain evidence="1 2">JCM 19237</strain>
    </source>
</reference>
<protein>
    <submittedName>
        <fullName evidence="1">Uncharacterized protein</fullName>
    </submittedName>
</protein>
<evidence type="ECO:0000313" key="1">
    <source>
        <dbReference type="EMBL" id="GAL02425.1"/>
    </source>
</evidence>
<dbReference type="Proteomes" id="UP000029227">
    <property type="component" value="Unassembled WGS sequence"/>
</dbReference>
<name>A0A090QH15_9GAMM</name>
<dbReference type="STRING" id="754436.JCM19237_5318"/>
<proteinExistence type="predicted"/>
<comment type="caution">
    <text evidence="1">The sequence shown here is derived from an EMBL/GenBank/DDBJ whole genome shotgun (WGS) entry which is preliminary data.</text>
</comment>
<gene>
    <name evidence="1" type="ORF">JCM19237_5318</name>
</gene>